<evidence type="ECO:0000313" key="1">
    <source>
        <dbReference type="EMBL" id="PEQ23458.1"/>
    </source>
</evidence>
<dbReference type="Proteomes" id="UP000220611">
    <property type="component" value="Unassembled WGS sequence"/>
</dbReference>
<reference evidence="1 2" key="1">
    <citation type="submission" date="2017-07" db="EMBL/GenBank/DDBJ databases">
        <title>Prevalence of linear plasmids in Cutibacterium (Propionibacterium) acnes isolates obtained from prostatic tissue.</title>
        <authorList>
            <person name="Davidsson S."/>
            <person name="Carlsson J."/>
            <person name="Molling P."/>
            <person name="Andren O."/>
            <person name="Andersson S.-O."/>
            <person name="Brzuszkiewicz E."/>
            <person name="Poehlein A."/>
            <person name="Al-Zeer M."/>
            <person name="Brinkmann V."/>
            <person name="Scavenius C."/>
            <person name="Nazipi S."/>
            <person name="Soderquist B."/>
            <person name="Bruggemann H."/>
        </authorList>
    </citation>
    <scope>NUCLEOTIDE SEQUENCE [LARGE SCALE GENOMIC DNA]</scope>
    <source>
        <strain evidence="1 2">DSM 753</strain>
    </source>
</reference>
<accession>A0A855A2J0</accession>
<keyword evidence="2" id="KW-1185">Reference proteome</keyword>
<feature type="non-terminal residue" evidence="1">
    <location>
        <position position="34"/>
    </location>
</feature>
<proteinExistence type="predicted"/>
<organism evidence="1 2">
    <name type="scientific">[Clostridium] leptum DSM 753</name>
    <dbReference type="NCBI Taxonomy" id="428125"/>
    <lineage>
        <taxon>Bacteria</taxon>
        <taxon>Bacillati</taxon>
        <taxon>Bacillota</taxon>
        <taxon>Clostridia</taxon>
        <taxon>Eubacteriales</taxon>
        <taxon>Oscillospiraceae</taxon>
        <taxon>Oscillospiraceae incertae sedis</taxon>
    </lineage>
</organism>
<protein>
    <submittedName>
        <fullName evidence="1">Transcriptional regulator</fullName>
    </submittedName>
</protein>
<gene>
    <name evidence="1" type="ORF">CH238_13485</name>
</gene>
<dbReference type="EMBL" id="NOXF01000015">
    <property type="protein sequence ID" value="PEQ23458.1"/>
    <property type="molecule type" value="Genomic_DNA"/>
</dbReference>
<comment type="caution">
    <text evidence="1">The sequence shown here is derived from an EMBL/GenBank/DDBJ whole genome shotgun (WGS) entry which is preliminary data.</text>
</comment>
<name>A0A855A2J0_9FIRM</name>
<sequence>MTAFNNYEDFIAARVQQLRSQKNISARKMSLSIG</sequence>
<dbReference type="AlphaFoldDB" id="A0A855A2J0"/>
<evidence type="ECO:0000313" key="2">
    <source>
        <dbReference type="Proteomes" id="UP000220611"/>
    </source>
</evidence>